<dbReference type="EMBL" id="JAULBC010000001">
    <property type="protein sequence ID" value="MEX6685984.1"/>
    <property type="molecule type" value="Genomic_DNA"/>
</dbReference>
<dbReference type="InterPro" id="IPR000866">
    <property type="entry name" value="AhpC/TSA"/>
</dbReference>
<dbReference type="SUPFAM" id="SSF52833">
    <property type="entry name" value="Thioredoxin-like"/>
    <property type="match status" value="1"/>
</dbReference>
<dbReference type="Proteomes" id="UP001560573">
    <property type="component" value="Unassembled WGS sequence"/>
</dbReference>
<name>A0ABV3ZC27_9BACT</name>
<organism evidence="3 4">
    <name type="scientific">Danxiaibacter flavus</name>
    <dbReference type="NCBI Taxonomy" id="3049108"/>
    <lineage>
        <taxon>Bacteria</taxon>
        <taxon>Pseudomonadati</taxon>
        <taxon>Bacteroidota</taxon>
        <taxon>Chitinophagia</taxon>
        <taxon>Chitinophagales</taxon>
        <taxon>Chitinophagaceae</taxon>
        <taxon>Danxiaibacter</taxon>
    </lineage>
</organism>
<evidence type="ECO:0000259" key="2">
    <source>
        <dbReference type="PROSITE" id="PS51352"/>
    </source>
</evidence>
<dbReference type="Gene3D" id="3.40.30.10">
    <property type="entry name" value="Glutaredoxin"/>
    <property type="match status" value="1"/>
</dbReference>
<evidence type="ECO:0000313" key="3">
    <source>
        <dbReference type="EMBL" id="MEX6685984.1"/>
    </source>
</evidence>
<evidence type="ECO:0000313" key="4">
    <source>
        <dbReference type="Proteomes" id="UP001560573"/>
    </source>
</evidence>
<reference evidence="3 4" key="1">
    <citation type="submission" date="2023-07" db="EMBL/GenBank/DDBJ databases">
        <authorList>
            <person name="Lian W.-H."/>
        </authorList>
    </citation>
    <scope>NUCLEOTIDE SEQUENCE [LARGE SCALE GENOMIC DNA]</scope>
    <source>
        <strain evidence="3 4">SYSU DXS3180</strain>
    </source>
</reference>
<keyword evidence="4" id="KW-1185">Reference proteome</keyword>
<evidence type="ECO:0000256" key="1">
    <source>
        <dbReference type="SAM" id="SignalP"/>
    </source>
</evidence>
<gene>
    <name evidence="3" type="ORF">QTN47_00675</name>
</gene>
<dbReference type="RefSeq" id="WP_369327373.1">
    <property type="nucleotide sequence ID" value="NZ_JAULBC010000001.1"/>
</dbReference>
<keyword evidence="1" id="KW-0732">Signal</keyword>
<dbReference type="Pfam" id="PF00578">
    <property type="entry name" value="AhpC-TSA"/>
    <property type="match status" value="1"/>
</dbReference>
<comment type="caution">
    <text evidence="3">The sequence shown here is derived from an EMBL/GenBank/DDBJ whole genome shotgun (WGS) entry which is preliminary data.</text>
</comment>
<feature type="chain" id="PRO_5047183535" evidence="1">
    <location>
        <begin position="22"/>
        <end position="167"/>
    </location>
</feature>
<dbReference type="InterPro" id="IPR036249">
    <property type="entry name" value="Thioredoxin-like_sf"/>
</dbReference>
<dbReference type="PROSITE" id="PS51352">
    <property type="entry name" value="THIOREDOXIN_2"/>
    <property type="match status" value="1"/>
</dbReference>
<protein>
    <submittedName>
        <fullName evidence="3">Redoxin domain-containing protein</fullName>
    </submittedName>
</protein>
<feature type="signal peptide" evidence="1">
    <location>
        <begin position="1"/>
        <end position="21"/>
    </location>
</feature>
<dbReference type="InterPro" id="IPR013766">
    <property type="entry name" value="Thioredoxin_domain"/>
</dbReference>
<sequence length="167" mass="19474">MNKYAFILLFSLLAINTFSQKNDTLPGFKKNPNIPAFKIMQSDSSWFTKADLPKNQTVLFVYFNPECGHCQLTADAFSKKMDELKDVFMVWVTYHATPAQIQKFADDFNLSQYSNIRFGRDPQYFIPSFFEVKFTPFMAVYDKKGKFFQSYPEGTDPDTLEKLVHKH</sequence>
<accession>A0ABV3ZC27</accession>
<proteinExistence type="predicted"/>
<feature type="domain" description="Thioredoxin" evidence="2">
    <location>
        <begin position="19"/>
        <end position="167"/>
    </location>
</feature>